<dbReference type="EMBL" id="CADEAL010000360">
    <property type="protein sequence ID" value="CAB1419053.1"/>
    <property type="molecule type" value="Genomic_DNA"/>
</dbReference>
<keyword evidence="1" id="KW-1133">Transmembrane helix</keyword>
<sequence length="127" mass="14106">MRVLMEFYAKAGRPTVCHTRRGLVTDTPHHPTPPTWALGILCYFHFTNNLRTGVQDAGSGGAVERARFPNRETDTSPSLEGDQVYISEGDPCQMGGREEHFGEQGSLTVMMMMMMMMMMTCGTLAVQ</sequence>
<evidence type="ECO:0000256" key="1">
    <source>
        <dbReference type="SAM" id="Phobius"/>
    </source>
</evidence>
<comment type="caution">
    <text evidence="2">The sequence shown here is derived from an EMBL/GenBank/DDBJ whole genome shotgun (WGS) entry which is preliminary data.</text>
</comment>
<protein>
    <submittedName>
        <fullName evidence="2">Uncharacterized protein</fullName>
    </submittedName>
</protein>
<proteinExistence type="predicted"/>
<evidence type="ECO:0000313" key="2">
    <source>
        <dbReference type="EMBL" id="CAB1419053.1"/>
    </source>
</evidence>
<name>A0A9N7TWP5_PLEPL</name>
<accession>A0A9N7TWP5</accession>
<keyword evidence="1" id="KW-0472">Membrane</keyword>
<organism evidence="2 3">
    <name type="scientific">Pleuronectes platessa</name>
    <name type="common">European plaice</name>
    <dbReference type="NCBI Taxonomy" id="8262"/>
    <lineage>
        <taxon>Eukaryota</taxon>
        <taxon>Metazoa</taxon>
        <taxon>Chordata</taxon>
        <taxon>Craniata</taxon>
        <taxon>Vertebrata</taxon>
        <taxon>Euteleostomi</taxon>
        <taxon>Actinopterygii</taxon>
        <taxon>Neopterygii</taxon>
        <taxon>Teleostei</taxon>
        <taxon>Neoteleostei</taxon>
        <taxon>Acanthomorphata</taxon>
        <taxon>Carangaria</taxon>
        <taxon>Pleuronectiformes</taxon>
        <taxon>Pleuronectoidei</taxon>
        <taxon>Pleuronectidae</taxon>
        <taxon>Pleuronectes</taxon>
    </lineage>
</organism>
<dbReference type="AlphaFoldDB" id="A0A9N7TWP5"/>
<dbReference type="Proteomes" id="UP001153269">
    <property type="component" value="Unassembled WGS sequence"/>
</dbReference>
<keyword evidence="3" id="KW-1185">Reference proteome</keyword>
<keyword evidence="1" id="KW-0812">Transmembrane</keyword>
<gene>
    <name evidence="2" type="ORF">PLEPLA_LOCUS6881</name>
</gene>
<feature type="transmembrane region" description="Helical" evidence="1">
    <location>
        <begin position="107"/>
        <end position="126"/>
    </location>
</feature>
<evidence type="ECO:0000313" key="3">
    <source>
        <dbReference type="Proteomes" id="UP001153269"/>
    </source>
</evidence>
<reference evidence="2" key="1">
    <citation type="submission" date="2020-03" db="EMBL/GenBank/DDBJ databases">
        <authorList>
            <person name="Weist P."/>
        </authorList>
    </citation>
    <scope>NUCLEOTIDE SEQUENCE</scope>
</reference>